<reference evidence="5" key="2">
    <citation type="submission" date="2020-09" db="EMBL/GenBank/DDBJ databases">
        <authorList>
            <person name="Sun Q."/>
            <person name="Zhou Y."/>
        </authorList>
    </citation>
    <scope>NUCLEOTIDE SEQUENCE</scope>
    <source>
        <strain evidence="5">CGMCC 1.15254</strain>
    </source>
</reference>
<keyword evidence="3" id="KW-0804">Transcription</keyword>
<dbReference type="Pfam" id="PF01022">
    <property type="entry name" value="HTH_5"/>
    <property type="match status" value="1"/>
</dbReference>
<evidence type="ECO:0000313" key="6">
    <source>
        <dbReference type="Proteomes" id="UP000632498"/>
    </source>
</evidence>
<accession>A0A917BNK0</accession>
<dbReference type="EMBL" id="BMHV01000002">
    <property type="protein sequence ID" value="GGF53060.1"/>
    <property type="molecule type" value="Genomic_DNA"/>
</dbReference>
<keyword evidence="6" id="KW-1185">Reference proteome</keyword>
<evidence type="ECO:0000256" key="3">
    <source>
        <dbReference type="ARBA" id="ARBA00023163"/>
    </source>
</evidence>
<dbReference type="InterPro" id="IPR036390">
    <property type="entry name" value="WH_DNA-bd_sf"/>
</dbReference>
<dbReference type="GO" id="GO:0003700">
    <property type="term" value="F:DNA-binding transcription factor activity"/>
    <property type="evidence" value="ECO:0007669"/>
    <property type="project" value="InterPro"/>
</dbReference>
<dbReference type="AlphaFoldDB" id="A0A917BNK0"/>
<dbReference type="NCBIfam" id="NF033788">
    <property type="entry name" value="HTH_metalloreg"/>
    <property type="match status" value="1"/>
</dbReference>
<dbReference type="GO" id="GO:0003677">
    <property type="term" value="F:DNA binding"/>
    <property type="evidence" value="ECO:0007669"/>
    <property type="project" value="UniProtKB-KW"/>
</dbReference>
<dbReference type="CDD" id="cd00090">
    <property type="entry name" value="HTH_ARSR"/>
    <property type="match status" value="1"/>
</dbReference>
<dbReference type="InterPro" id="IPR036388">
    <property type="entry name" value="WH-like_DNA-bd_sf"/>
</dbReference>
<organism evidence="5 6">
    <name type="scientific">Terasakiella brassicae</name>
    <dbReference type="NCBI Taxonomy" id="1634917"/>
    <lineage>
        <taxon>Bacteria</taxon>
        <taxon>Pseudomonadati</taxon>
        <taxon>Pseudomonadota</taxon>
        <taxon>Alphaproteobacteria</taxon>
        <taxon>Rhodospirillales</taxon>
        <taxon>Terasakiellaceae</taxon>
        <taxon>Terasakiella</taxon>
    </lineage>
</organism>
<dbReference type="Gene3D" id="1.10.10.10">
    <property type="entry name" value="Winged helix-like DNA-binding domain superfamily/Winged helix DNA-binding domain"/>
    <property type="match status" value="1"/>
</dbReference>
<proteinExistence type="predicted"/>
<evidence type="ECO:0000256" key="1">
    <source>
        <dbReference type="ARBA" id="ARBA00023015"/>
    </source>
</evidence>
<dbReference type="PANTHER" id="PTHR43132:SF6">
    <property type="entry name" value="HTH-TYPE TRANSCRIPTIONAL REPRESSOR CZRA"/>
    <property type="match status" value="1"/>
</dbReference>
<reference evidence="5" key="1">
    <citation type="journal article" date="2014" name="Int. J. Syst. Evol. Microbiol.">
        <title>Complete genome sequence of Corynebacterium casei LMG S-19264T (=DSM 44701T), isolated from a smear-ripened cheese.</title>
        <authorList>
            <consortium name="US DOE Joint Genome Institute (JGI-PGF)"/>
            <person name="Walter F."/>
            <person name="Albersmeier A."/>
            <person name="Kalinowski J."/>
            <person name="Ruckert C."/>
        </authorList>
    </citation>
    <scope>NUCLEOTIDE SEQUENCE</scope>
    <source>
        <strain evidence="5">CGMCC 1.15254</strain>
    </source>
</reference>
<dbReference type="InterPro" id="IPR011991">
    <property type="entry name" value="ArsR-like_HTH"/>
</dbReference>
<dbReference type="PROSITE" id="PS50987">
    <property type="entry name" value="HTH_ARSR_2"/>
    <property type="match status" value="1"/>
</dbReference>
<dbReference type="SUPFAM" id="SSF46785">
    <property type="entry name" value="Winged helix' DNA-binding domain"/>
    <property type="match status" value="1"/>
</dbReference>
<evidence type="ECO:0000259" key="4">
    <source>
        <dbReference type="PROSITE" id="PS50987"/>
    </source>
</evidence>
<dbReference type="PANTHER" id="PTHR43132">
    <property type="entry name" value="ARSENICAL RESISTANCE OPERON REPRESSOR ARSR-RELATED"/>
    <property type="match status" value="1"/>
</dbReference>
<feature type="domain" description="HTH arsR-type" evidence="4">
    <location>
        <begin position="3"/>
        <end position="97"/>
    </location>
</feature>
<evidence type="ECO:0000313" key="5">
    <source>
        <dbReference type="EMBL" id="GGF53060.1"/>
    </source>
</evidence>
<dbReference type="InterPro" id="IPR051011">
    <property type="entry name" value="Metal_resp_trans_reg"/>
</dbReference>
<dbReference type="PRINTS" id="PR00778">
    <property type="entry name" value="HTHARSR"/>
</dbReference>
<protein>
    <recommendedName>
        <fullName evidence="4">HTH arsR-type domain-containing protein</fullName>
    </recommendedName>
</protein>
<keyword evidence="2" id="KW-0238">DNA-binding</keyword>
<keyword evidence="1" id="KW-0805">Transcription regulation</keyword>
<dbReference type="RefSeq" id="WP_188660455.1">
    <property type="nucleotide sequence ID" value="NZ_BMHV01000002.1"/>
</dbReference>
<comment type="caution">
    <text evidence="5">The sequence shown here is derived from an EMBL/GenBank/DDBJ whole genome shotgun (WGS) entry which is preliminary data.</text>
</comment>
<dbReference type="InterPro" id="IPR001845">
    <property type="entry name" value="HTH_ArsR_DNA-bd_dom"/>
</dbReference>
<sequence>MKIEQDQLIELSEVFKLLGDPTRLAILISCMEEEKSVGDIVLMTQASQSLVSHHLRLLRGARLVRPRRAGRQVFYKAHDAHISCTLKDMIDHVHEEDEL</sequence>
<gene>
    <name evidence="5" type="ORF">GCM10011332_02940</name>
</gene>
<dbReference type="SMART" id="SM00418">
    <property type="entry name" value="HTH_ARSR"/>
    <property type="match status" value="1"/>
</dbReference>
<dbReference type="Proteomes" id="UP000632498">
    <property type="component" value="Unassembled WGS sequence"/>
</dbReference>
<name>A0A917BNK0_9PROT</name>
<evidence type="ECO:0000256" key="2">
    <source>
        <dbReference type="ARBA" id="ARBA00023125"/>
    </source>
</evidence>